<evidence type="ECO:0000256" key="5">
    <source>
        <dbReference type="ARBA" id="ARBA00023069"/>
    </source>
</evidence>
<comment type="subcellular location">
    <subcellularLocation>
        <location evidence="8">Cell projection</location>
        <location evidence="8">Kinocilium</location>
    </subcellularLocation>
    <subcellularLocation>
        <location evidence="1">Cytoplasm</location>
        <location evidence="1">Cytoskeleton</location>
        <location evidence="1">Flagellum axoneme</location>
    </subcellularLocation>
</comment>
<evidence type="ECO:0000313" key="13">
    <source>
        <dbReference type="Proteomes" id="UP000785679"/>
    </source>
</evidence>
<keyword evidence="7" id="KW-0966">Cell projection</keyword>
<proteinExistence type="inferred from homology"/>
<dbReference type="Proteomes" id="UP000785679">
    <property type="component" value="Unassembled WGS sequence"/>
</dbReference>
<comment type="caution">
    <text evidence="12">The sequence shown here is derived from an EMBL/GenBank/DDBJ whole genome shotgun (WGS) entry which is preliminary data.</text>
</comment>
<dbReference type="PANTHER" id="PTHR22069">
    <property type="entry name" value="MITOCHONDRIAL RIBOSOMAL PROTEIN S18"/>
    <property type="match status" value="1"/>
</dbReference>
<name>A0A8J8T089_HALGN</name>
<gene>
    <name evidence="12" type="ORF">FGO68_gene7139</name>
</gene>
<evidence type="ECO:0000256" key="9">
    <source>
        <dbReference type="ARBA" id="ARBA00038319"/>
    </source>
</evidence>
<dbReference type="InterPro" id="IPR006802">
    <property type="entry name" value="Radial_spoke"/>
</dbReference>
<reference evidence="12" key="1">
    <citation type="submission" date="2019-06" db="EMBL/GenBank/DDBJ databases">
        <authorList>
            <person name="Zheng W."/>
        </authorList>
    </citation>
    <scope>NUCLEOTIDE SEQUENCE</scope>
    <source>
        <strain evidence="12">QDHG01</strain>
    </source>
</reference>
<comment type="similarity">
    <text evidence="9">Belongs to the flagellar radial spoke RSP9 family.</text>
</comment>
<organism evidence="12 13">
    <name type="scientific">Halteria grandinella</name>
    <dbReference type="NCBI Taxonomy" id="5974"/>
    <lineage>
        <taxon>Eukaryota</taxon>
        <taxon>Sar</taxon>
        <taxon>Alveolata</taxon>
        <taxon>Ciliophora</taxon>
        <taxon>Intramacronucleata</taxon>
        <taxon>Spirotrichea</taxon>
        <taxon>Stichotrichia</taxon>
        <taxon>Sporadotrichida</taxon>
        <taxon>Halteriidae</taxon>
        <taxon>Halteria</taxon>
    </lineage>
</organism>
<dbReference type="AlphaFoldDB" id="A0A8J8T089"/>
<evidence type="ECO:0000256" key="7">
    <source>
        <dbReference type="ARBA" id="ARBA00023273"/>
    </source>
</evidence>
<evidence type="ECO:0000256" key="8">
    <source>
        <dbReference type="ARBA" id="ARBA00037822"/>
    </source>
</evidence>
<dbReference type="PANTHER" id="PTHR22069:SF0">
    <property type="entry name" value="RADIAL SPOKE HEAD PROTEIN 9 HOMOLOG"/>
    <property type="match status" value="1"/>
</dbReference>
<keyword evidence="13" id="KW-1185">Reference proteome</keyword>
<keyword evidence="5" id="KW-0969">Cilium</keyword>
<sequence>MDIQDLSASLRNLQHHGVCFNPEERLQLEMALQQLINTSADADFEELLFWGRLSGLNADYYIAVGLVYTGRYEFATKRFYYATTQDFSFKPFPALNDQHKELYDGLKAMLTGNPKLIHKKVEPEKSAEAQEQEEAAKKPVKEVDPLASSEEEDPNALIVPVDLKEIDRVHYIVRAIENDCHIAPQGAFKLTTAHEVARNEAFKGLSISEAFKLSSYSHFRNVQSRDKKEGLEKDDAIFQKNFLDDVSADKPPHGSWCIQKDSSTGTTAVLRNMMWPGSFAFHKAGTKQFGSVYIGDGIKNTDLAFMLL</sequence>
<dbReference type="Pfam" id="PF04712">
    <property type="entry name" value="Radial_spoke"/>
    <property type="match status" value="2"/>
</dbReference>
<evidence type="ECO:0000256" key="11">
    <source>
        <dbReference type="SAM" id="MobiDB-lite"/>
    </source>
</evidence>
<keyword evidence="4" id="KW-0282">Flagellum</keyword>
<dbReference type="EMBL" id="RRYP01012958">
    <property type="protein sequence ID" value="TNV76791.1"/>
    <property type="molecule type" value="Genomic_DNA"/>
</dbReference>
<evidence type="ECO:0000256" key="1">
    <source>
        <dbReference type="ARBA" id="ARBA00004611"/>
    </source>
</evidence>
<evidence type="ECO:0000256" key="2">
    <source>
        <dbReference type="ARBA" id="ARBA00022490"/>
    </source>
</evidence>
<keyword evidence="2" id="KW-0963">Cytoplasm</keyword>
<keyword evidence="3" id="KW-0970">Cilium biogenesis/degradation</keyword>
<dbReference type="InterPro" id="IPR055316">
    <property type="entry name" value="RSP9"/>
</dbReference>
<evidence type="ECO:0000256" key="10">
    <source>
        <dbReference type="ARBA" id="ARBA00041080"/>
    </source>
</evidence>
<dbReference type="GO" id="GO:0044458">
    <property type="term" value="P:motile cilium assembly"/>
    <property type="evidence" value="ECO:0007669"/>
    <property type="project" value="TreeGrafter"/>
</dbReference>
<dbReference type="GO" id="GO:0035082">
    <property type="term" value="P:axoneme assembly"/>
    <property type="evidence" value="ECO:0007669"/>
    <property type="project" value="InterPro"/>
</dbReference>
<feature type="compositionally biased region" description="Basic and acidic residues" evidence="11">
    <location>
        <begin position="122"/>
        <end position="144"/>
    </location>
</feature>
<keyword evidence="6" id="KW-0206">Cytoskeleton</keyword>
<protein>
    <recommendedName>
        <fullName evidence="10">Radial spoke head protein 9 homolog</fullName>
    </recommendedName>
</protein>
<evidence type="ECO:0000256" key="4">
    <source>
        <dbReference type="ARBA" id="ARBA00022846"/>
    </source>
</evidence>
<evidence type="ECO:0000256" key="6">
    <source>
        <dbReference type="ARBA" id="ARBA00023212"/>
    </source>
</evidence>
<accession>A0A8J8T089</accession>
<dbReference type="OrthoDB" id="10258956at2759"/>
<feature type="region of interest" description="Disordered" evidence="11">
    <location>
        <begin position="122"/>
        <end position="152"/>
    </location>
</feature>
<dbReference type="GO" id="GO:0060294">
    <property type="term" value="P:cilium movement involved in cell motility"/>
    <property type="evidence" value="ECO:0007669"/>
    <property type="project" value="InterPro"/>
</dbReference>
<evidence type="ECO:0000256" key="3">
    <source>
        <dbReference type="ARBA" id="ARBA00022794"/>
    </source>
</evidence>
<dbReference type="GO" id="GO:0001534">
    <property type="term" value="C:radial spoke"/>
    <property type="evidence" value="ECO:0007669"/>
    <property type="project" value="InterPro"/>
</dbReference>
<evidence type="ECO:0000313" key="12">
    <source>
        <dbReference type="EMBL" id="TNV76791.1"/>
    </source>
</evidence>